<dbReference type="SUPFAM" id="SSF51717">
    <property type="entry name" value="Dihydropteroate synthetase-like"/>
    <property type="match status" value="1"/>
</dbReference>
<dbReference type="EC" id="2.5.1.15" evidence="4"/>
<evidence type="ECO:0000256" key="7">
    <source>
        <dbReference type="ARBA" id="ARBA00022842"/>
    </source>
</evidence>
<evidence type="ECO:0000256" key="4">
    <source>
        <dbReference type="ARBA" id="ARBA00012458"/>
    </source>
</evidence>
<keyword evidence="11" id="KW-1185">Reference proteome</keyword>
<keyword evidence="7" id="KW-0460">Magnesium</keyword>
<dbReference type="STRING" id="1963862.B4O97_14570"/>
<proteinExistence type="predicted"/>
<gene>
    <name evidence="10" type="ORF">B4O97_14570</name>
</gene>
<accession>A0A1Y1RVA4</accession>
<dbReference type="Pfam" id="PF00809">
    <property type="entry name" value="Pterin_bind"/>
    <property type="match status" value="1"/>
</dbReference>
<dbReference type="GO" id="GO:0046654">
    <property type="term" value="P:tetrahydrofolate biosynthetic process"/>
    <property type="evidence" value="ECO:0007669"/>
    <property type="project" value="TreeGrafter"/>
</dbReference>
<dbReference type="InterPro" id="IPR045031">
    <property type="entry name" value="DHP_synth-like"/>
</dbReference>
<organism evidence="10 11">
    <name type="scientific">Marispirochaeta aestuarii</name>
    <dbReference type="NCBI Taxonomy" id="1963862"/>
    <lineage>
        <taxon>Bacteria</taxon>
        <taxon>Pseudomonadati</taxon>
        <taxon>Spirochaetota</taxon>
        <taxon>Spirochaetia</taxon>
        <taxon>Spirochaetales</taxon>
        <taxon>Spirochaetaceae</taxon>
        <taxon>Marispirochaeta</taxon>
    </lineage>
</organism>
<dbReference type="GO" id="GO:0005829">
    <property type="term" value="C:cytosol"/>
    <property type="evidence" value="ECO:0007669"/>
    <property type="project" value="TreeGrafter"/>
</dbReference>
<dbReference type="GO" id="GO:0004156">
    <property type="term" value="F:dihydropteroate synthase activity"/>
    <property type="evidence" value="ECO:0007669"/>
    <property type="project" value="UniProtKB-EC"/>
</dbReference>
<dbReference type="CDD" id="cd00739">
    <property type="entry name" value="DHPS"/>
    <property type="match status" value="1"/>
</dbReference>
<comment type="cofactor">
    <cofactor evidence="2">
        <name>Mg(2+)</name>
        <dbReference type="ChEBI" id="CHEBI:18420"/>
    </cofactor>
</comment>
<dbReference type="Proteomes" id="UP000192343">
    <property type="component" value="Unassembled WGS sequence"/>
</dbReference>
<evidence type="ECO:0000256" key="3">
    <source>
        <dbReference type="ARBA" id="ARBA00004763"/>
    </source>
</evidence>
<dbReference type="PROSITE" id="PS00793">
    <property type="entry name" value="DHPS_2"/>
    <property type="match status" value="1"/>
</dbReference>
<dbReference type="AlphaFoldDB" id="A0A1Y1RVA4"/>
<evidence type="ECO:0000259" key="9">
    <source>
        <dbReference type="PROSITE" id="PS50972"/>
    </source>
</evidence>
<protein>
    <recommendedName>
        <fullName evidence="4">dihydropteroate synthase</fullName>
        <ecNumber evidence="4">2.5.1.15</ecNumber>
    </recommendedName>
</protein>
<evidence type="ECO:0000256" key="1">
    <source>
        <dbReference type="ARBA" id="ARBA00000012"/>
    </source>
</evidence>
<dbReference type="PROSITE" id="PS50972">
    <property type="entry name" value="PTERIN_BINDING"/>
    <property type="match status" value="1"/>
</dbReference>
<dbReference type="EMBL" id="MWQY01000017">
    <property type="protein sequence ID" value="ORC33884.1"/>
    <property type="molecule type" value="Genomic_DNA"/>
</dbReference>
<comment type="pathway">
    <text evidence="3">Cofactor biosynthesis; tetrahydrofolate biosynthesis; 7,8-dihydrofolate from 2-amino-4-hydroxy-6-hydroxymethyl-7,8-dihydropteridine diphosphate and 4-aminobenzoate: step 1/2.</text>
</comment>
<name>A0A1Y1RVA4_9SPIO</name>
<evidence type="ECO:0000313" key="11">
    <source>
        <dbReference type="Proteomes" id="UP000192343"/>
    </source>
</evidence>
<evidence type="ECO:0000313" key="10">
    <source>
        <dbReference type="EMBL" id="ORC33884.1"/>
    </source>
</evidence>
<keyword evidence="5" id="KW-0808">Transferase</keyword>
<feature type="domain" description="Pterin-binding" evidence="9">
    <location>
        <begin position="19"/>
        <end position="272"/>
    </location>
</feature>
<keyword evidence="8" id="KW-0289">Folate biosynthesis</keyword>
<dbReference type="InterPro" id="IPR000489">
    <property type="entry name" value="Pterin-binding_dom"/>
</dbReference>
<dbReference type="GO" id="GO:0046656">
    <property type="term" value="P:folic acid biosynthetic process"/>
    <property type="evidence" value="ECO:0007669"/>
    <property type="project" value="UniProtKB-KW"/>
</dbReference>
<dbReference type="InterPro" id="IPR006390">
    <property type="entry name" value="DHP_synth_dom"/>
</dbReference>
<sequence>MTLMCVPDHPADIDFFPKPLVMGIINCTPDSFFPSSRAAALADASRKARQLIAEGAHILDLGGESSRPGADYVDEAEELRRVIPVVEEIRKTSQIPISIDTRKAGVAEAAFKAGADIINDISALQDDAAMAGIIADYGGYVVLMHKKGSPRDMQLEPHYVNVLDEVLAELQLAVEKALRAGIKKEKIILDPGIGFGKRHQDNLDLLRNIPRINELGYPVLIGHSRKSFLEKICGRGVDERIYASISAGVLAQLKGAAVLRVHDVAATLDAAAVVRAVEGEGTVWSG</sequence>
<evidence type="ECO:0000256" key="8">
    <source>
        <dbReference type="ARBA" id="ARBA00022909"/>
    </source>
</evidence>
<evidence type="ECO:0000256" key="2">
    <source>
        <dbReference type="ARBA" id="ARBA00001946"/>
    </source>
</evidence>
<dbReference type="Gene3D" id="3.20.20.20">
    <property type="entry name" value="Dihydropteroate synthase-like"/>
    <property type="match status" value="1"/>
</dbReference>
<dbReference type="PANTHER" id="PTHR20941:SF1">
    <property type="entry name" value="FOLIC ACID SYNTHESIS PROTEIN FOL1"/>
    <property type="match status" value="1"/>
</dbReference>
<comment type="catalytic activity">
    <reaction evidence="1">
        <text>(7,8-dihydropterin-6-yl)methyl diphosphate + 4-aminobenzoate = 7,8-dihydropteroate + diphosphate</text>
        <dbReference type="Rhea" id="RHEA:19949"/>
        <dbReference type="ChEBI" id="CHEBI:17836"/>
        <dbReference type="ChEBI" id="CHEBI:17839"/>
        <dbReference type="ChEBI" id="CHEBI:33019"/>
        <dbReference type="ChEBI" id="CHEBI:72950"/>
        <dbReference type="EC" id="2.5.1.15"/>
    </reaction>
</comment>
<keyword evidence="6" id="KW-0479">Metal-binding</keyword>
<dbReference type="NCBIfam" id="TIGR01496">
    <property type="entry name" value="DHPS"/>
    <property type="match status" value="1"/>
</dbReference>
<dbReference type="GO" id="GO:0046872">
    <property type="term" value="F:metal ion binding"/>
    <property type="evidence" value="ECO:0007669"/>
    <property type="project" value="UniProtKB-KW"/>
</dbReference>
<dbReference type="InterPro" id="IPR011005">
    <property type="entry name" value="Dihydropteroate_synth-like_sf"/>
</dbReference>
<evidence type="ECO:0000256" key="5">
    <source>
        <dbReference type="ARBA" id="ARBA00022679"/>
    </source>
</evidence>
<reference evidence="10 11" key="1">
    <citation type="submission" date="2017-03" db="EMBL/GenBank/DDBJ databases">
        <title>Draft Genome sequence of Marispirochaeta sp. strain JC444.</title>
        <authorList>
            <person name="Shivani Y."/>
            <person name="Subhash Y."/>
            <person name="Sasikala C."/>
            <person name="Ramana C."/>
        </authorList>
    </citation>
    <scope>NUCLEOTIDE SEQUENCE [LARGE SCALE GENOMIC DNA]</scope>
    <source>
        <strain evidence="10 11">JC444</strain>
    </source>
</reference>
<comment type="caution">
    <text evidence="10">The sequence shown here is derived from an EMBL/GenBank/DDBJ whole genome shotgun (WGS) entry which is preliminary data.</text>
</comment>
<evidence type="ECO:0000256" key="6">
    <source>
        <dbReference type="ARBA" id="ARBA00022723"/>
    </source>
</evidence>
<dbReference type="PANTHER" id="PTHR20941">
    <property type="entry name" value="FOLATE SYNTHESIS PROTEINS"/>
    <property type="match status" value="1"/>
</dbReference>